<keyword evidence="2" id="KW-1185">Reference proteome</keyword>
<evidence type="ECO:0000313" key="1">
    <source>
        <dbReference type="EMBL" id="OAX37332.1"/>
    </source>
</evidence>
<sequence>MFIAHRRQTLRFCYRVMQMKVWFCDLSFYLLPYHEISFVSLAIHNPLMCHSFCASCVDLTVLFFLCVT</sequence>
<gene>
    <name evidence="1" type="ORF">K503DRAFT_239949</name>
</gene>
<accession>A0A1B7MXL8</accession>
<dbReference type="AlphaFoldDB" id="A0A1B7MXL8"/>
<reference evidence="1 2" key="1">
    <citation type="submission" date="2016-06" db="EMBL/GenBank/DDBJ databases">
        <title>Comparative genomics of the ectomycorrhizal sister species Rhizopogon vinicolor and Rhizopogon vesiculosus (Basidiomycota: Boletales) reveals a divergence of the mating type B locus.</title>
        <authorList>
            <consortium name="DOE Joint Genome Institute"/>
            <person name="Mujic A.B."/>
            <person name="Kuo A."/>
            <person name="Tritt A."/>
            <person name="Lipzen A."/>
            <person name="Chen C."/>
            <person name="Johnson J."/>
            <person name="Sharma A."/>
            <person name="Barry K."/>
            <person name="Grigoriev I.V."/>
            <person name="Spatafora J.W."/>
        </authorList>
    </citation>
    <scope>NUCLEOTIDE SEQUENCE [LARGE SCALE GENOMIC DNA]</scope>
    <source>
        <strain evidence="1 2">AM-OR11-026</strain>
    </source>
</reference>
<dbReference type="InParanoid" id="A0A1B7MXL8"/>
<dbReference type="Proteomes" id="UP000092154">
    <property type="component" value="Unassembled WGS sequence"/>
</dbReference>
<organism evidence="1 2">
    <name type="scientific">Rhizopogon vinicolor AM-OR11-026</name>
    <dbReference type="NCBI Taxonomy" id="1314800"/>
    <lineage>
        <taxon>Eukaryota</taxon>
        <taxon>Fungi</taxon>
        <taxon>Dikarya</taxon>
        <taxon>Basidiomycota</taxon>
        <taxon>Agaricomycotina</taxon>
        <taxon>Agaricomycetes</taxon>
        <taxon>Agaricomycetidae</taxon>
        <taxon>Boletales</taxon>
        <taxon>Suillineae</taxon>
        <taxon>Rhizopogonaceae</taxon>
        <taxon>Rhizopogon</taxon>
    </lineage>
</organism>
<name>A0A1B7MXL8_9AGAM</name>
<proteinExistence type="predicted"/>
<dbReference type="EMBL" id="KV448358">
    <property type="protein sequence ID" value="OAX37332.1"/>
    <property type="molecule type" value="Genomic_DNA"/>
</dbReference>
<protein>
    <submittedName>
        <fullName evidence="1">Uncharacterized protein</fullName>
    </submittedName>
</protein>
<evidence type="ECO:0000313" key="2">
    <source>
        <dbReference type="Proteomes" id="UP000092154"/>
    </source>
</evidence>